<comment type="caution">
    <text evidence="2">The sequence shown here is derived from an EMBL/GenBank/DDBJ whole genome shotgun (WGS) entry which is preliminary data.</text>
</comment>
<evidence type="ECO:0000313" key="2">
    <source>
        <dbReference type="EMBL" id="KPV54287.1"/>
    </source>
</evidence>
<dbReference type="PANTHER" id="PTHR45228">
    <property type="entry name" value="CYCLIC DI-GMP PHOSPHODIESTERASE TM_0186-RELATED"/>
    <property type="match status" value="1"/>
</dbReference>
<evidence type="ECO:0000259" key="1">
    <source>
        <dbReference type="PROSITE" id="PS51832"/>
    </source>
</evidence>
<dbReference type="PROSITE" id="PS51832">
    <property type="entry name" value="HD_GYP"/>
    <property type="match status" value="1"/>
</dbReference>
<dbReference type="Proteomes" id="UP000050509">
    <property type="component" value="Unassembled WGS sequence"/>
</dbReference>
<dbReference type="InterPro" id="IPR052020">
    <property type="entry name" value="Cyclic_di-GMP/3'3'-cGAMP_PDE"/>
</dbReference>
<protein>
    <recommendedName>
        <fullName evidence="1">HD-GYP domain-containing protein</fullName>
    </recommendedName>
</protein>
<feature type="domain" description="HD-GYP" evidence="1">
    <location>
        <begin position="1"/>
        <end position="193"/>
    </location>
</feature>
<gene>
    <name evidence="2" type="ORF">SE17_04705</name>
</gene>
<keyword evidence="3" id="KW-1185">Reference proteome</keyword>
<dbReference type="AlphaFoldDB" id="A0A0P9DL92"/>
<sequence length="196" mass="21892">MHDTFINDHLERLEQQDPGSRDHAQRVAIYGMALGQKLGLSSEDLQQLRWGLLLHDVGKLGVPDGIIRFPGKLTAKEWAAVMQHPAYGDQMLAEVEGAGLLRTAVRHHHERYDGDGYPAGLSRNEIPLFARIAAICDSWDVMLTDRAYKPAMTVAEAVAELRRCSGTQFDPSLVDLFLSVSHRMADIPSYVEHYIS</sequence>
<proteinExistence type="predicted"/>
<dbReference type="CDD" id="cd00077">
    <property type="entry name" value="HDc"/>
    <property type="match status" value="1"/>
</dbReference>
<dbReference type="InterPro" id="IPR037522">
    <property type="entry name" value="HD_GYP_dom"/>
</dbReference>
<dbReference type="Pfam" id="PF13487">
    <property type="entry name" value="HD_5"/>
    <property type="match status" value="1"/>
</dbReference>
<dbReference type="InterPro" id="IPR003607">
    <property type="entry name" value="HD/PDEase_dom"/>
</dbReference>
<dbReference type="PATRIC" id="fig|186479.3.peg.10289"/>
<reference evidence="2 3" key="1">
    <citation type="submission" date="2015-09" db="EMBL/GenBank/DDBJ databases">
        <title>Draft genome sequence of Kouleothrix aurantiaca JCM 19913.</title>
        <authorList>
            <person name="Hemp J."/>
        </authorList>
    </citation>
    <scope>NUCLEOTIDE SEQUENCE [LARGE SCALE GENOMIC DNA]</scope>
    <source>
        <strain evidence="2 3">COM-B</strain>
    </source>
</reference>
<accession>A0A0P9DL92</accession>
<name>A0A0P9DL92_9CHLR</name>
<dbReference type="Gene3D" id="1.10.3210.10">
    <property type="entry name" value="Hypothetical protein af1432"/>
    <property type="match status" value="1"/>
</dbReference>
<evidence type="ECO:0000313" key="3">
    <source>
        <dbReference type="Proteomes" id="UP000050509"/>
    </source>
</evidence>
<dbReference type="SUPFAM" id="SSF109604">
    <property type="entry name" value="HD-domain/PDEase-like"/>
    <property type="match status" value="1"/>
</dbReference>
<dbReference type="PANTHER" id="PTHR45228:SF4">
    <property type="entry name" value="LIPOPROTEIN"/>
    <property type="match status" value="1"/>
</dbReference>
<organism evidence="2 3">
    <name type="scientific">Kouleothrix aurantiaca</name>
    <dbReference type="NCBI Taxonomy" id="186479"/>
    <lineage>
        <taxon>Bacteria</taxon>
        <taxon>Bacillati</taxon>
        <taxon>Chloroflexota</taxon>
        <taxon>Chloroflexia</taxon>
        <taxon>Chloroflexales</taxon>
        <taxon>Roseiflexineae</taxon>
        <taxon>Roseiflexaceae</taxon>
        <taxon>Kouleothrix</taxon>
    </lineage>
</organism>
<dbReference type="EMBL" id="LJCR01000081">
    <property type="protein sequence ID" value="KPV54287.1"/>
    <property type="molecule type" value="Genomic_DNA"/>
</dbReference>
<dbReference type="SMART" id="SM00471">
    <property type="entry name" value="HDc"/>
    <property type="match status" value="1"/>
</dbReference>